<comment type="caution">
    <text evidence="2">The sequence shown here is derived from an EMBL/GenBank/DDBJ whole genome shotgun (WGS) entry which is preliminary data.</text>
</comment>
<protein>
    <recommendedName>
        <fullName evidence="4">DUF3784 domain-containing protein</fullName>
    </recommendedName>
</protein>
<keyword evidence="1" id="KW-1133">Transmembrane helix</keyword>
<keyword evidence="1" id="KW-0472">Membrane</keyword>
<dbReference type="STRING" id="1227490.C479_13763"/>
<name>M0BC52_9EURY</name>
<feature type="transmembrane region" description="Helical" evidence="1">
    <location>
        <begin position="44"/>
        <end position="69"/>
    </location>
</feature>
<sequence>MDSAAFGLAGAGLLVFILGALIKYAGMVELVAGYDPDTVTDDEALANVVGTNVIAVGVLGLGCAAVLVLEPTASSVGWLVFTLGTVFFAVRAIRGARRDDTKTSN</sequence>
<reference evidence="2 3" key="1">
    <citation type="journal article" date="2014" name="PLoS Genet.">
        <title>Phylogenetically driven sequencing of extremely halophilic archaea reveals strategies for static and dynamic osmo-response.</title>
        <authorList>
            <person name="Becker E.A."/>
            <person name="Seitzer P.M."/>
            <person name="Tritt A."/>
            <person name="Larsen D."/>
            <person name="Krusor M."/>
            <person name="Yao A.I."/>
            <person name="Wu D."/>
            <person name="Madern D."/>
            <person name="Eisen J.A."/>
            <person name="Darling A.E."/>
            <person name="Facciotti M.T."/>
        </authorList>
    </citation>
    <scope>NUCLEOTIDE SEQUENCE [LARGE SCALE GENOMIC DNA]</scope>
    <source>
        <strain evidence="2 3">JCM 14624</strain>
    </source>
</reference>
<dbReference type="EMBL" id="AOIQ01000021">
    <property type="protein sequence ID" value="ELZ08410.1"/>
    <property type="molecule type" value="Genomic_DNA"/>
</dbReference>
<dbReference type="InterPro" id="IPR017259">
    <property type="entry name" value="UCP037672"/>
</dbReference>
<evidence type="ECO:0000313" key="3">
    <source>
        <dbReference type="Proteomes" id="UP000011560"/>
    </source>
</evidence>
<dbReference type="AlphaFoldDB" id="M0BC52"/>
<dbReference type="RefSeq" id="WP_007703694.1">
    <property type="nucleotide sequence ID" value="NZ_AOIQ01000021.1"/>
</dbReference>
<accession>M0BC52</accession>
<evidence type="ECO:0008006" key="4">
    <source>
        <dbReference type="Google" id="ProtNLM"/>
    </source>
</evidence>
<keyword evidence="3" id="KW-1185">Reference proteome</keyword>
<evidence type="ECO:0000256" key="1">
    <source>
        <dbReference type="SAM" id="Phobius"/>
    </source>
</evidence>
<organism evidence="2 3">
    <name type="scientific">Halovivax asiaticus JCM 14624</name>
    <dbReference type="NCBI Taxonomy" id="1227490"/>
    <lineage>
        <taxon>Archaea</taxon>
        <taxon>Methanobacteriati</taxon>
        <taxon>Methanobacteriota</taxon>
        <taxon>Stenosarchaea group</taxon>
        <taxon>Halobacteria</taxon>
        <taxon>Halobacteriales</taxon>
        <taxon>Natrialbaceae</taxon>
        <taxon>Halovivax</taxon>
    </lineage>
</organism>
<dbReference type="Pfam" id="PF12650">
    <property type="entry name" value="DUF3784"/>
    <property type="match status" value="1"/>
</dbReference>
<dbReference type="OrthoDB" id="201708at2157"/>
<dbReference type="Proteomes" id="UP000011560">
    <property type="component" value="Unassembled WGS sequence"/>
</dbReference>
<feature type="transmembrane region" description="Helical" evidence="1">
    <location>
        <begin position="75"/>
        <end position="93"/>
    </location>
</feature>
<proteinExistence type="predicted"/>
<gene>
    <name evidence="2" type="ORF">C479_13763</name>
</gene>
<evidence type="ECO:0000313" key="2">
    <source>
        <dbReference type="EMBL" id="ELZ08410.1"/>
    </source>
</evidence>
<keyword evidence="1" id="KW-0812">Transmembrane</keyword>
<feature type="transmembrane region" description="Helical" evidence="1">
    <location>
        <begin position="6"/>
        <end position="32"/>
    </location>
</feature>